<dbReference type="AlphaFoldDB" id="A0AAN7LTE1"/>
<dbReference type="GO" id="GO:0016020">
    <property type="term" value="C:membrane"/>
    <property type="evidence" value="ECO:0007669"/>
    <property type="project" value="UniProtKB-SubCell"/>
</dbReference>
<dbReference type="EMBL" id="JAXQNO010000010">
    <property type="protein sequence ID" value="KAK4790649.1"/>
    <property type="molecule type" value="Genomic_DNA"/>
</dbReference>
<organism evidence="7 8">
    <name type="scientific">Trapa natans</name>
    <name type="common">Water chestnut</name>
    <dbReference type="NCBI Taxonomy" id="22666"/>
    <lineage>
        <taxon>Eukaryota</taxon>
        <taxon>Viridiplantae</taxon>
        <taxon>Streptophyta</taxon>
        <taxon>Embryophyta</taxon>
        <taxon>Tracheophyta</taxon>
        <taxon>Spermatophyta</taxon>
        <taxon>Magnoliopsida</taxon>
        <taxon>eudicotyledons</taxon>
        <taxon>Gunneridae</taxon>
        <taxon>Pentapetalae</taxon>
        <taxon>rosids</taxon>
        <taxon>malvids</taxon>
        <taxon>Myrtales</taxon>
        <taxon>Lythraceae</taxon>
        <taxon>Trapa</taxon>
    </lineage>
</organism>
<feature type="transmembrane region" description="Helical" evidence="6">
    <location>
        <begin position="412"/>
        <end position="431"/>
    </location>
</feature>
<evidence type="ECO:0000313" key="7">
    <source>
        <dbReference type="EMBL" id="KAK4790649.1"/>
    </source>
</evidence>
<evidence type="ECO:0000313" key="8">
    <source>
        <dbReference type="Proteomes" id="UP001346149"/>
    </source>
</evidence>
<keyword evidence="4 6" id="KW-1133">Transmembrane helix</keyword>
<evidence type="ECO:0000256" key="1">
    <source>
        <dbReference type="ARBA" id="ARBA00004141"/>
    </source>
</evidence>
<evidence type="ECO:0000256" key="6">
    <source>
        <dbReference type="SAM" id="Phobius"/>
    </source>
</evidence>
<comment type="caution">
    <text evidence="7">The sequence shown here is derived from an EMBL/GenBank/DDBJ whole genome shotgun (WGS) entry which is preliminary data.</text>
</comment>
<feature type="transmembrane region" description="Helical" evidence="6">
    <location>
        <begin position="149"/>
        <end position="168"/>
    </location>
</feature>
<keyword evidence="5 6" id="KW-0472">Membrane</keyword>
<name>A0AAN7LTE1_TRANT</name>
<evidence type="ECO:0000256" key="3">
    <source>
        <dbReference type="ARBA" id="ARBA00022692"/>
    </source>
</evidence>
<feature type="transmembrane region" description="Helical" evidence="6">
    <location>
        <begin position="218"/>
        <end position="239"/>
    </location>
</feature>
<dbReference type="PANTHER" id="PTHR11654">
    <property type="entry name" value="OLIGOPEPTIDE TRANSPORTER-RELATED"/>
    <property type="match status" value="1"/>
</dbReference>
<proteinExistence type="inferred from homology"/>
<protein>
    <submittedName>
        <fullName evidence="7">Uncharacterized protein</fullName>
    </submittedName>
</protein>
<feature type="transmembrane region" description="Helical" evidence="6">
    <location>
        <begin position="369"/>
        <end position="391"/>
    </location>
</feature>
<accession>A0AAN7LTE1</accession>
<dbReference type="GO" id="GO:0022857">
    <property type="term" value="F:transmembrane transporter activity"/>
    <property type="evidence" value="ECO:0007669"/>
    <property type="project" value="InterPro"/>
</dbReference>
<feature type="transmembrane region" description="Helical" evidence="6">
    <location>
        <begin position="533"/>
        <end position="551"/>
    </location>
</feature>
<comment type="similarity">
    <text evidence="2">Belongs to the major facilitator superfamily. Proton-dependent oligopeptide transporter (POT/PTR) (TC 2.A.17) family.</text>
</comment>
<dbReference type="InterPro" id="IPR036259">
    <property type="entry name" value="MFS_trans_sf"/>
</dbReference>
<dbReference type="SUPFAM" id="SSF103473">
    <property type="entry name" value="MFS general substrate transporter"/>
    <property type="match status" value="1"/>
</dbReference>
<evidence type="ECO:0000256" key="4">
    <source>
        <dbReference type="ARBA" id="ARBA00022989"/>
    </source>
</evidence>
<sequence length="587" mass="66219">MVEENLEDYTQDGSTDLKGRPVLRSKTGRWRACGFIVGYEIFERIAYHGVATSLVLYLSEKFHEGTLVSATEVNNWAGTVWLMPILGAYIADTHLGRYRIFLIASFIYITGLGLLTLSASLPSLKPPTCATNIKDEECTLKPSTLQKGVFWFSLYVIAMGNGGTKPNISSMGADQFDDTHPKEKNQKNSFFNWWMFGVFTGSFIANTVVMWVQEDFSWGMGYAIQTIGLTFALCLFLVGTPFYRHQTPRASSFGEIFKVLVAAIRKSSVPVPSNPKDLHELSLKEYNKMEKHMIENSPVLRFLDKAAVKTGETSSWKLCTVTQVEETKQLLKMVPIFIATITPSLIFSQVQTFFIKQGVTLDRHLTTSFVIPTASLKSIVQVFMLISIVLYDRFFVPAMRRRTKNPRGITMLQRMGIGMFLYILIMVSAYLSEIRRRTLISRNPTNPPSVFMILPQFALLGIADTFLEVAKLEFFYDQAPIGMKSLGTSYYSTSMGLGSFANVFVMNVIANLSKRNGQPGWITNNLNKSRLDYYYAVIACLAVVNFLYYLVVTKYYVYNVKPVELSRVSNSSIEIETIPATIDETNR</sequence>
<dbReference type="Gene3D" id="1.20.1250.20">
    <property type="entry name" value="MFS general substrate transporter like domains"/>
    <property type="match status" value="1"/>
</dbReference>
<feature type="transmembrane region" description="Helical" evidence="6">
    <location>
        <begin position="490"/>
        <end position="513"/>
    </location>
</feature>
<feature type="transmembrane region" description="Helical" evidence="6">
    <location>
        <begin position="330"/>
        <end position="349"/>
    </location>
</feature>
<evidence type="ECO:0000256" key="2">
    <source>
        <dbReference type="ARBA" id="ARBA00005982"/>
    </source>
</evidence>
<dbReference type="Proteomes" id="UP001346149">
    <property type="component" value="Unassembled WGS sequence"/>
</dbReference>
<evidence type="ECO:0000256" key="5">
    <source>
        <dbReference type="ARBA" id="ARBA00023136"/>
    </source>
</evidence>
<keyword evidence="8" id="KW-1185">Reference proteome</keyword>
<dbReference type="InterPro" id="IPR000109">
    <property type="entry name" value="POT_fam"/>
</dbReference>
<reference evidence="7 8" key="1">
    <citation type="journal article" date="2023" name="Hortic Res">
        <title>Pangenome of water caltrop reveals structural variations and asymmetric subgenome divergence after allopolyploidization.</title>
        <authorList>
            <person name="Zhang X."/>
            <person name="Chen Y."/>
            <person name="Wang L."/>
            <person name="Yuan Y."/>
            <person name="Fang M."/>
            <person name="Shi L."/>
            <person name="Lu R."/>
            <person name="Comes H.P."/>
            <person name="Ma Y."/>
            <person name="Chen Y."/>
            <person name="Huang G."/>
            <person name="Zhou Y."/>
            <person name="Zheng Z."/>
            <person name="Qiu Y."/>
        </authorList>
    </citation>
    <scope>NUCLEOTIDE SEQUENCE [LARGE SCALE GENOMIC DNA]</scope>
    <source>
        <strain evidence="7">F231</strain>
    </source>
</reference>
<comment type="subcellular location">
    <subcellularLocation>
        <location evidence="1">Membrane</location>
        <topology evidence="1">Multi-pass membrane protein</topology>
    </subcellularLocation>
</comment>
<feature type="transmembrane region" description="Helical" evidence="6">
    <location>
        <begin position="98"/>
        <end position="117"/>
    </location>
</feature>
<keyword evidence="3 6" id="KW-0812">Transmembrane</keyword>
<dbReference type="Pfam" id="PF00854">
    <property type="entry name" value="PTR2"/>
    <property type="match status" value="1"/>
</dbReference>
<feature type="transmembrane region" description="Helical" evidence="6">
    <location>
        <begin position="189"/>
        <end position="212"/>
    </location>
</feature>
<gene>
    <name evidence="7" type="ORF">SAY86_017953</name>
</gene>